<feature type="domain" description="PA" evidence="4">
    <location>
        <begin position="82"/>
        <end position="169"/>
    </location>
</feature>
<keyword evidence="1 3" id="KW-0732">Signal</keyword>
<name>A0A9X0CFV1_9CNID</name>
<sequence>MEHFMLRRTISWFILVLPSLLLQYSLGQPRARVFTATDYMLFDSNDLLYFEVLRPKNISYIYKVRPAKDFGGKFEFESGIVNLVAADPLDACYSVNNGQALRRSIALVERGGCSFVSKTKTVESHGAIAVFISDRLQFDNGESLVDMVHDGTARDVRIPAGFMLGSDGYHIKRGIEEARMEAAVISLPLNITTSPHLYTRQPPWSYW</sequence>
<organism evidence="5 6">
    <name type="scientific">Desmophyllum pertusum</name>
    <dbReference type="NCBI Taxonomy" id="174260"/>
    <lineage>
        <taxon>Eukaryota</taxon>
        <taxon>Metazoa</taxon>
        <taxon>Cnidaria</taxon>
        <taxon>Anthozoa</taxon>
        <taxon>Hexacorallia</taxon>
        <taxon>Scleractinia</taxon>
        <taxon>Caryophylliina</taxon>
        <taxon>Caryophylliidae</taxon>
        <taxon>Desmophyllum</taxon>
    </lineage>
</organism>
<gene>
    <name evidence="5" type="primary">PRADC1</name>
    <name evidence="5" type="ORF">OS493_011890</name>
</gene>
<dbReference type="AlphaFoldDB" id="A0A9X0CFV1"/>
<dbReference type="SUPFAM" id="SSF52025">
    <property type="entry name" value="PA domain"/>
    <property type="match status" value="1"/>
</dbReference>
<proteinExistence type="predicted"/>
<evidence type="ECO:0000313" key="5">
    <source>
        <dbReference type="EMBL" id="KAJ7336669.1"/>
    </source>
</evidence>
<evidence type="ECO:0000259" key="4">
    <source>
        <dbReference type="Pfam" id="PF02225"/>
    </source>
</evidence>
<evidence type="ECO:0000256" key="2">
    <source>
        <dbReference type="ARBA" id="ARBA00023180"/>
    </source>
</evidence>
<dbReference type="Pfam" id="PF02225">
    <property type="entry name" value="PA"/>
    <property type="match status" value="1"/>
</dbReference>
<dbReference type="InterPro" id="IPR003137">
    <property type="entry name" value="PA_domain"/>
</dbReference>
<dbReference type="Proteomes" id="UP001163046">
    <property type="component" value="Unassembled WGS sequence"/>
</dbReference>
<keyword evidence="6" id="KW-1185">Reference proteome</keyword>
<dbReference type="PANTHER" id="PTHR22702">
    <property type="entry name" value="PROTEASE-ASSOCIATED DOMAIN-CONTAINING PROTEIN"/>
    <property type="match status" value="1"/>
</dbReference>
<reference evidence="5" key="1">
    <citation type="submission" date="2023-01" db="EMBL/GenBank/DDBJ databases">
        <title>Genome assembly of the deep-sea coral Lophelia pertusa.</title>
        <authorList>
            <person name="Herrera S."/>
            <person name="Cordes E."/>
        </authorList>
    </citation>
    <scope>NUCLEOTIDE SEQUENCE</scope>
    <source>
        <strain evidence="5">USNM1676648</strain>
        <tissue evidence="5">Polyp</tissue>
    </source>
</reference>
<evidence type="ECO:0000256" key="3">
    <source>
        <dbReference type="SAM" id="SignalP"/>
    </source>
</evidence>
<dbReference type="PANTHER" id="PTHR22702:SF1">
    <property type="entry name" value="PROTEASE-ASSOCIATED DOMAIN-CONTAINING PROTEIN 1"/>
    <property type="match status" value="1"/>
</dbReference>
<evidence type="ECO:0000313" key="6">
    <source>
        <dbReference type="Proteomes" id="UP001163046"/>
    </source>
</evidence>
<feature type="chain" id="PRO_5040867919" evidence="3">
    <location>
        <begin position="28"/>
        <end position="207"/>
    </location>
</feature>
<dbReference type="EMBL" id="MU827782">
    <property type="protein sequence ID" value="KAJ7336669.1"/>
    <property type="molecule type" value="Genomic_DNA"/>
</dbReference>
<keyword evidence="2" id="KW-0325">Glycoprotein</keyword>
<accession>A0A9X0CFV1</accession>
<dbReference type="OrthoDB" id="206201at2759"/>
<comment type="caution">
    <text evidence="5">The sequence shown here is derived from an EMBL/GenBank/DDBJ whole genome shotgun (WGS) entry which is preliminary data.</text>
</comment>
<feature type="signal peptide" evidence="3">
    <location>
        <begin position="1"/>
        <end position="27"/>
    </location>
</feature>
<evidence type="ECO:0000256" key="1">
    <source>
        <dbReference type="ARBA" id="ARBA00022729"/>
    </source>
</evidence>
<protein>
    <submittedName>
        <fullName evidence="5">PA domain</fullName>
    </submittedName>
</protein>
<dbReference type="InterPro" id="IPR046450">
    <property type="entry name" value="PA_dom_sf"/>
</dbReference>
<dbReference type="Gene3D" id="3.50.30.30">
    <property type="match status" value="1"/>
</dbReference>